<organism evidence="1">
    <name type="scientific">Octopus bimaculoides</name>
    <name type="common">California two-spotted octopus</name>
    <dbReference type="NCBI Taxonomy" id="37653"/>
    <lineage>
        <taxon>Eukaryota</taxon>
        <taxon>Metazoa</taxon>
        <taxon>Spiralia</taxon>
        <taxon>Lophotrochozoa</taxon>
        <taxon>Mollusca</taxon>
        <taxon>Cephalopoda</taxon>
        <taxon>Coleoidea</taxon>
        <taxon>Octopodiformes</taxon>
        <taxon>Octopoda</taxon>
        <taxon>Incirrata</taxon>
        <taxon>Octopodidae</taxon>
        <taxon>Octopus</taxon>
    </lineage>
</organism>
<sequence>MLDIKTVQSFVTLKVMKFSKFPNTYPKRYFRLFLEYSETYIFFYQHLFPRRLIPFGMLYKHLLRGFKTELLIKFNLNIRIISKIRNPKQ</sequence>
<dbReference type="EMBL" id="KQ421816">
    <property type="protein sequence ID" value="KOF76362.1"/>
    <property type="molecule type" value="Genomic_DNA"/>
</dbReference>
<dbReference type="AlphaFoldDB" id="A0A0L8GH71"/>
<gene>
    <name evidence="1" type="ORF">OCBIM_22033451mg</name>
</gene>
<dbReference type="EMBL" id="KQ421816">
    <property type="protein sequence ID" value="KOF76361.1"/>
    <property type="molecule type" value="Genomic_DNA"/>
</dbReference>
<name>A0A0L8GH71_OCTBM</name>
<accession>A0A0L8GH71</accession>
<proteinExistence type="predicted"/>
<evidence type="ECO:0000313" key="1">
    <source>
        <dbReference type="EMBL" id="KOF76362.1"/>
    </source>
</evidence>
<protein>
    <submittedName>
        <fullName evidence="1">Uncharacterized protein</fullName>
    </submittedName>
</protein>
<reference evidence="1" key="1">
    <citation type="submission" date="2015-07" db="EMBL/GenBank/DDBJ databases">
        <title>MeaNS - Measles Nucleotide Surveillance Program.</title>
        <authorList>
            <person name="Tran T."/>
            <person name="Druce J."/>
        </authorList>
    </citation>
    <scope>NUCLEOTIDE SEQUENCE</scope>
    <source>
        <strain evidence="1">UCB-OBI-ISO-001</strain>
        <tissue evidence="1">Gonad</tissue>
    </source>
</reference>